<sequence length="129" mass="14692">MLSPKIQLFNVVFQISTDLGYQTIDYAPVSSPGLTYPFVHVGESNSTDVINNKGIITGRISQTIHVWGYANDRALFSGMMDQLETSLRKLTRLKNYYIKLEELQSNEIYDNTTNDNLLHGIIQVEYKLT</sequence>
<gene>
    <name evidence="1" type="ORF">N784_13015</name>
</gene>
<evidence type="ECO:0000313" key="2">
    <source>
        <dbReference type="Proteomes" id="UP000030401"/>
    </source>
</evidence>
<dbReference type="InterPro" id="IPR053745">
    <property type="entry name" value="Viral_Tail_Comp_sf"/>
</dbReference>
<dbReference type="OrthoDB" id="1701539at2"/>
<reference evidence="1 2" key="1">
    <citation type="submission" date="2013-08" db="EMBL/GenBank/DDBJ databases">
        <authorList>
            <person name="Huang J."/>
            <person name="Wang G."/>
        </authorList>
    </citation>
    <scope>NUCLEOTIDE SEQUENCE [LARGE SCALE GENOMIC DNA]</scope>
    <source>
        <strain evidence="1 2">JSM 072002</strain>
    </source>
</reference>
<dbReference type="Gene3D" id="3.30.2000.30">
    <property type="match status" value="1"/>
</dbReference>
<proteinExistence type="predicted"/>
<dbReference type="EMBL" id="AVPG01000004">
    <property type="protein sequence ID" value="KGX88036.1"/>
    <property type="molecule type" value="Genomic_DNA"/>
</dbReference>
<comment type="caution">
    <text evidence="1">The sequence shown here is derived from an EMBL/GenBank/DDBJ whole genome shotgun (WGS) entry which is preliminary data.</text>
</comment>
<evidence type="ECO:0000313" key="1">
    <source>
        <dbReference type="EMBL" id="KGX88036.1"/>
    </source>
</evidence>
<dbReference type="AlphaFoldDB" id="A0A0A5G4K5"/>
<protein>
    <submittedName>
        <fullName evidence="1">Uncharacterized protein</fullName>
    </submittedName>
</protein>
<dbReference type="RefSeq" id="WP_036832984.1">
    <property type="nucleotide sequence ID" value="NZ_AVPG01000004.1"/>
</dbReference>
<organism evidence="1 2">
    <name type="scientific">Pontibacillus litoralis JSM 072002</name>
    <dbReference type="NCBI Taxonomy" id="1385512"/>
    <lineage>
        <taxon>Bacteria</taxon>
        <taxon>Bacillati</taxon>
        <taxon>Bacillota</taxon>
        <taxon>Bacilli</taxon>
        <taxon>Bacillales</taxon>
        <taxon>Bacillaceae</taxon>
        <taxon>Pontibacillus</taxon>
    </lineage>
</organism>
<dbReference type="STRING" id="1385512.N784_13015"/>
<accession>A0A0A5G4K5</accession>
<keyword evidence="2" id="KW-1185">Reference proteome</keyword>
<dbReference type="eggNOG" id="ENOG5033CCI">
    <property type="taxonomic scope" value="Bacteria"/>
</dbReference>
<name>A0A0A5G4K5_9BACI</name>
<dbReference type="Proteomes" id="UP000030401">
    <property type="component" value="Unassembled WGS sequence"/>
</dbReference>